<feature type="region of interest" description="Disordered" evidence="1">
    <location>
        <begin position="43"/>
        <end position="63"/>
    </location>
</feature>
<evidence type="ECO:0000313" key="2">
    <source>
        <dbReference type="EMBL" id="UQC83282.1"/>
    </source>
</evidence>
<gene>
    <name evidence="2" type="ORF">CLUP02_08776</name>
</gene>
<name>A0A9Q8SVC1_9PEZI</name>
<dbReference type="EMBL" id="CP019476">
    <property type="protein sequence ID" value="UQC83282.1"/>
    <property type="molecule type" value="Genomic_DNA"/>
</dbReference>
<accession>A0A9Q8SVC1</accession>
<organism evidence="2 3">
    <name type="scientific">Colletotrichum lupini</name>
    <dbReference type="NCBI Taxonomy" id="145971"/>
    <lineage>
        <taxon>Eukaryota</taxon>
        <taxon>Fungi</taxon>
        <taxon>Dikarya</taxon>
        <taxon>Ascomycota</taxon>
        <taxon>Pezizomycotina</taxon>
        <taxon>Sordariomycetes</taxon>
        <taxon>Hypocreomycetidae</taxon>
        <taxon>Glomerellales</taxon>
        <taxon>Glomerellaceae</taxon>
        <taxon>Colletotrichum</taxon>
        <taxon>Colletotrichum acutatum species complex</taxon>
    </lineage>
</organism>
<dbReference type="KEGG" id="clup:CLUP02_08776"/>
<evidence type="ECO:0000313" key="3">
    <source>
        <dbReference type="Proteomes" id="UP000830671"/>
    </source>
</evidence>
<proteinExistence type="predicted"/>
<dbReference type="RefSeq" id="XP_049144901.1">
    <property type="nucleotide sequence ID" value="XM_049287758.1"/>
</dbReference>
<sequence length="250" mass="27777">MRPCAHHAVRTRYSYVAIPTIVDNNSVLKYLPILRVLIHQPSSMGQGTPHPHPRSKGPDQTLKPVRNCDSVDQDLDMGSCPHGVFTSFLYLQKMVSTPALSPTLLFDETPWYCQLHRCIMGRHCAFAVRHSKYPPHWYICGGSCQLGTRRPCLAKVGGYVHFLAHGPRRPTAKILGTAGDIRIALTSGHSFCPDPSTLYNLSFGDSSLCRALDSRHRQPSCRYSKHPSPVPASHILHAPRRKPAGAVKCR</sequence>
<evidence type="ECO:0000256" key="1">
    <source>
        <dbReference type="SAM" id="MobiDB-lite"/>
    </source>
</evidence>
<dbReference type="Proteomes" id="UP000830671">
    <property type="component" value="Chromosome 4"/>
</dbReference>
<protein>
    <submittedName>
        <fullName evidence="2">Uncharacterized protein</fullName>
    </submittedName>
</protein>
<dbReference type="AlphaFoldDB" id="A0A9Q8SVC1"/>
<keyword evidence="3" id="KW-1185">Reference proteome</keyword>
<reference evidence="2" key="1">
    <citation type="journal article" date="2021" name="Mol. Plant Microbe Interact.">
        <title>Complete Genome Sequence of the Plant-Pathogenic Fungus Colletotrichum lupini.</title>
        <authorList>
            <person name="Baroncelli R."/>
            <person name="Pensec F."/>
            <person name="Da Lio D."/>
            <person name="Boufleur T."/>
            <person name="Vicente I."/>
            <person name="Sarrocco S."/>
            <person name="Picot A."/>
            <person name="Baraldi E."/>
            <person name="Sukno S."/>
            <person name="Thon M."/>
            <person name="Le Floch G."/>
        </authorList>
    </citation>
    <scope>NUCLEOTIDE SEQUENCE</scope>
    <source>
        <strain evidence="2">IMI 504893</strain>
    </source>
</reference>
<dbReference type="GeneID" id="73342768"/>